<dbReference type="EMBL" id="CZAO01000012">
    <property type="protein sequence ID" value="CUP92564.1"/>
    <property type="molecule type" value="Genomic_DNA"/>
</dbReference>
<name>A0A174S3S1_BACUN</name>
<dbReference type="GO" id="GO:0006014">
    <property type="term" value="P:D-ribose metabolic process"/>
    <property type="evidence" value="ECO:0007669"/>
    <property type="project" value="TreeGrafter"/>
</dbReference>
<protein>
    <recommendedName>
        <fullName evidence="2">Ribose 5-phosphate isomerase A</fullName>
        <ecNumber evidence="2">5.3.1.6</ecNumber>
    </recommendedName>
</protein>
<dbReference type="InterPro" id="IPR037171">
    <property type="entry name" value="NagB/RpiA_transferase-like"/>
</dbReference>
<dbReference type="EC" id="5.3.1.6" evidence="2"/>
<keyword evidence="1 3" id="KW-0413">Isomerase</keyword>
<dbReference type="Pfam" id="PF06026">
    <property type="entry name" value="Rib_5-P_isom_A"/>
    <property type="match status" value="1"/>
</dbReference>
<sequence length="232" mass="25888">MIKSDKLIANLEYLDNISNKREKKILAEKILPNVKDGDVIGVGSGTTSLIALQMINEKIQNENISIKVIPTSLEISFMCCSFGIPITNLTSNHPDWIFDGADEVDESLNLIKGRGGAMFKEKLLFHSTDKVFVLVDKSKLVKKLCSNFPIPVEIFPNSVVYVEEQLKNLGAYKQLLRNGKGKDGPTITENGNLIIDAWFDNITENLEKDIKLITGVIESGLFLNYKFDLLLP</sequence>
<dbReference type="Proteomes" id="UP000095766">
    <property type="component" value="Unassembled WGS sequence"/>
</dbReference>
<dbReference type="PANTHER" id="PTHR11934:SF0">
    <property type="entry name" value="RIBOSE-5-PHOSPHATE ISOMERASE"/>
    <property type="match status" value="1"/>
</dbReference>
<dbReference type="InterPro" id="IPR004788">
    <property type="entry name" value="Ribose5P_isomerase_type_A"/>
</dbReference>
<evidence type="ECO:0000256" key="2">
    <source>
        <dbReference type="NCBIfam" id="TIGR00021"/>
    </source>
</evidence>
<reference evidence="3 4" key="1">
    <citation type="submission" date="2015-09" db="EMBL/GenBank/DDBJ databases">
        <authorList>
            <consortium name="Pathogen Informatics"/>
        </authorList>
    </citation>
    <scope>NUCLEOTIDE SEQUENCE [LARGE SCALE GENOMIC DNA]</scope>
    <source>
        <strain evidence="3 4">2789STDY5834898</strain>
    </source>
</reference>
<dbReference type="PANTHER" id="PTHR11934">
    <property type="entry name" value="RIBOSE-5-PHOSPHATE ISOMERASE"/>
    <property type="match status" value="1"/>
</dbReference>
<gene>
    <name evidence="3" type="primary">rpiA_2</name>
    <name evidence="3" type="ORF">ERS852510_02688</name>
</gene>
<dbReference type="NCBIfam" id="TIGR00021">
    <property type="entry name" value="rpiA"/>
    <property type="match status" value="1"/>
</dbReference>
<dbReference type="GO" id="GO:0009052">
    <property type="term" value="P:pentose-phosphate shunt, non-oxidative branch"/>
    <property type="evidence" value="ECO:0007669"/>
    <property type="project" value="InterPro"/>
</dbReference>
<dbReference type="GO" id="GO:0005829">
    <property type="term" value="C:cytosol"/>
    <property type="evidence" value="ECO:0007669"/>
    <property type="project" value="TreeGrafter"/>
</dbReference>
<evidence type="ECO:0000313" key="3">
    <source>
        <dbReference type="EMBL" id="CUP92564.1"/>
    </source>
</evidence>
<accession>A0A174S3S1</accession>
<evidence type="ECO:0000313" key="4">
    <source>
        <dbReference type="Proteomes" id="UP000095766"/>
    </source>
</evidence>
<dbReference type="SUPFAM" id="SSF100950">
    <property type="entry name" value="NagB/RpiA/CoA transferase-like"/>
    <property type="match status" value="1"/>
</dbReference>
<evidence type="ECO:0000256" key="1">
    <source>
        <dbReference type="ARBA" id="ARBA00023235"/>
    </source>
</evidence>
<proteinExistence type="predicted"/>
<organism evidence="3 4">
    <name type="scientific">Bacteroides uniformis</name>
    <dbReference type="NCBI Taxonomy" id="820"/>
    <lineage>
        <taxon>Bacteria</taxon>
        <taxon>Pseudomonadati</taxon>
        <taxon>Bacteroidota</taxon>
        <taxon>Bacteroidia</taxon>
        <taxon>Bacteroidales</taxon>
        <taxon>Bacteroidaceae</taxon>
        <taxon>Bacteroides</taxon>
    </lineage>
</organism>
<dbReference type="Gene3D" id="3.40.50.1360">
    <property type="match status" value="1"/>
</dbReference>
<dbReference type="AlphaFoldDB" id="A0A174S3S1"/>
<dbReference type="RefSeq" id="WP_057253684.1">
    <property type="nucleotide sequence ID" value="NZ_CZAO01000012.1"/>
</dbReference>
<dbReference type="Gene3D" id="3.30.70.260">
    <property type="match status" value="1"/>
</dbReference>
<dbReference type="CDD" id="cd01398">
    <property type="entry name" value="RPI_A"/>
    <property type="match status" value="1"/>
</dbReference>
<dbReference type="SMART" id="SM01134">
    <property type="entry name" value="DeoRC"/>
    <property type="match status" value="1"/>
</dbReference>
<dbReference type="GO" id="GO:0004751">
    <property type="term" value="F:ribose-5-phosphate isomerase activity"/>
    <property type="evidence" value="ECO:0007669"/>
    <property type="project" value="UniProtKB-UniRule"/>
</dbReference>
<dbReference type="SUPFAM" id="SSF75445">
    <property type="entry name" value="D-ribose-5-phosphate isomerase (RpiA), lid domain"/>
    <property type="match status" value="1"/>
</dbReference>